<organism evidence="2 3">
    <name type="scientific">Vigna mungo</name>
    <name type="common">Black gram</name>
    <name type="synonym">Phaseolus mungo</name>
    <dbReference type="NCBI Taxonomy" id="3915"/>
    <lineage>
        <taxon>Eukaryota</taxon>
        <taxon>Viridiplantae</taxon>
        <taxon>Streptophyta</taxon>
        <taxon>Embryophyta</taxon>
        <taxon>Tracheophyta</taxon>
        <taxon>Spermatophyta</taxon>
        <taxon>Magnoliopsida</taxon>
        <taxon>eudicotyledons</taxon>
        <taxon>Gunneridae</taxon>
        <taxon>Pentapetalae</taxon>
        <taxon>rosids</taxon>
        <taxon>fabids</taxon>
        <taxon>Fabales</taxon>
        <taxon>Fabaceae</taxon>
        <taxon>Papilionoideae</taxon>
        <taxon>50 kb inversion clade</taxon>
        <taxon>NPAAA clade</taxon>
        <taxon>indigoferoid/millettioid clade</taxon>
        <taxon>Phaseoleae</taxon>
        <taxon>Vigna</taxon>
    </lineage>
</organism>
<keyword evidence="3" id="KW-1185">Reference proteome</keyword>
<dbReference type="AlphaFoldDB" id="A0AAQ3MGW5"/>
<feature type="region of interest" description="Disordered" evidence="1">
    <location>
        <begin position="1"/>
        <end position="108"/>
    </location>
</feature>
<dbReference type="EMBL" id="CP144690">
    <property type="protein sequence ID" value="WVY90812.1"/>
    <property type="molecule type" value="Genomic_DNA"/>
</dbReference>
<sequence>MEKRELGVAGSSAAATRRRCGGVSRSCCAKKRTRGGNPCGGRRWDAVQNGKVAFPSRDGQRKRKGFHPAGDGSSDERRRWRHRRSRSPTVDVSGGGGATQPWQGQASTISLSKETLGSRVVEQEWGETSEPLMFRFGEKGLWAY</sequence>
<protein>
    <submittedName>
        <fullName evidence="2">Uncharacterized protein</fullName>
    </submittedName>
</protein>
<dbReference type="Proteomes" id="UP001374535">
    <property type="component" value="Chromosome 11"/>
</dbReference>
<reference evidence="2 3" key="1">
    <citation type="journal article" date="2023" name="Life. Sci Alliance">
        <title>Evolutionary insights into 3D genome organization and epigenetic landscape of Vigna mungo.</title>
        <authorList>
            <person name="Junaid A."/>
            <person name="Singh B."/>
            <person name="Bhatia S."/>
        </authorList>
    </citation>
    <scope>NUCLEOTIDE SEQUENCE [LARGE SCALE GENOMIC DNA]</scope>
    <source>
        <strain evidence="2">Urdbean</strain>
    </source>
</reference>
<gene>
    <name evidence="2" type="ORF">V8G54_036326</name>
</gene>
<accession>A0AAQ3MGW5</accession>
<evidence type="ECO:0000313" key="3">
    <source>
        <dbReference type="Proteomes" id="UP001374535"/>
    </source>
</evidence>
<evidence type="ECO:0000313" key="2">
    <source>
        <dbReference type="EMBL" id="WVY90812.1"/>
    </source>
</evidence>
<evidence type="ECO:0000256" key="1">
    <source>
        <dbReference type="SAM" id="MobiDB-lite"/>
    </source>
</evidence>
<name>A0AAQ3MGW5_VIGMU</name>
<proteinExistence type="predicted"/>